<comment type="caution">
    <text evidence="1">The sequence shown here is derived from an EMBL/GenBank/DDBJ whole genome shotgun (WGS) entry which is preliminary data.</text>
</comment>
<dbReference type="RefSeq" id="WP_379516492.1">
    <property type="nucleotide sequence ID" value="NZ_JBHSPA010000027.1"/>
</dbReference>
<name>A0ABW1CQ17_9ACTN</name>
<dbReference type="SUPFAM" id="SSF55144">
    <property type="entry name" value="LigT-like"/>
    <property type="match status" value="1"/>
</dbReference>
<dbReference type="Proteomes" id="UP001596058">
    <property type="component" value="Unassembled WGS sequence"/>
</dbReference>
<reference evidence="2" key="1">
    <citation type="journal article" date="2019" name="Int. J. Syst. Evol. Microbiol.">
        <title>The Global Catalogue of Microorganisms (GCM) 10K type strain sequencing project: providing services to taxonomists for standard genome sequencing and annotation.</title>
        <authorList>
            <consortium name="The Broad Institute Genomics Platform"/>
            <consortium name="The Broad Institute Genome Sequencing Center for Infectious Disease"/>
            <person name="Wu L."/>
            <person name="Ma J."/>
        </authorList>
    </citation>
    <scope>NUCLEOTIDE SEQUENCE [LARGE SCALE GENOMIC DNA]</scope>
    <source>
        <strain evidence="2">CCUG 53903</strain>
    </source>
</reference>
<dbReference type="InterPro" id="IPR009097">
    <property type="entry name" value="Cyclic_Pdiesterase"/>
</dbReference>
<dbReference type="Gene3D" id="3.90.1140.10">
    <property type="entry name" value="Cyclic phosphodiesterase"/>
    <property type="match status" value="1"/>
</dbReference>
<dbReference type="Pfam" id="PF13563">
    <property type="entry name" value="2_5_RNA_ligase2"/>
    <property type="match status" value="1"/>
</dbReference>
<evidence type="ECO:0000313" key="1">
    <source>
        <dbReference type="EMBL" id="MFC5826988.1"/>
    </source>
</evidence>
<keyword evidence="1" id="KW-0436">Ligase</keyword>
<keyword evidence="2" id="KW-1185">Reference proteome</keyword>
<dbReference type="GO" id="GO:0016874">
    <property type="term" value="F:ligase activity"/>
    <property type="evidence" value="ECO:0007669"/>
    <property type="project" value="UniProtKB-KW"/>
</dbReference>
<dbReference type="EMBL" id="JBHSPA010000027">
    <property type="protein sequence ID" value="MFC5826988.1"/>
    <property type="molecule type" value="Genomic_DNA"/>
</dbReference>
<evidence type="ECO:0000313" key="2">
    <source>
        <dbReference type="Proteomes" id="UP001596058"/>
    </source>
</evidence>
<accession>A0ABW1CQ17</accession>
<protein>
    <submittedName>
        <fullName evidence="1">2'-5' RNA ligase family protein</fullName>
    </submittedName>
</protein>
<proteinExistence type="predicted"/>
<gene>
    <name evidence="1" type="ORF">ACFPZ3_24205</name>
</gene>
<organism evidence="1 2">
    <name type="scientific">Nonomuraea insulae</name>
    <dbReference type="NCBI Taxonomy" id="1616787"/>
    <lineage>
        <taxon>Bacteria</taxon>
        <taxon>Bacillati</taxon>
        <taxon>Actinomycetota</taxon>
        <taxon>Actinomycetes</taxon>
        <taxon>Streptosporangiales</taxon>
        <taxon>Streptosporangiaceae</taxon>
        <taxon>Nonomuraea</taxon>
    </lineage>
</organism>
<sequence>MIERSQEAVSFPYYDLVPLGDLHLTLDRVAFESDLTPEHLRAINAAATLACREISPFSITVDSLGGTPGAIGFSASPARPIVHLRDTLREATLSVYPDARIKNSELHPHVTIAYCNSSNVPAEKVVAAVENLSMLSCTDIWVKESSLVLLEQRPRAYAWHEIFRIPLGDVDSTENL</sequence>